<proteinExistence type="predicted"/>
<organism evidence="2 3">
    <name type="scientific">SAR86 cluster bacterium</name>
    <dbReference type="NCBI Taxonomy" id="2030880"/>
    <lineage>
        <taxon>Bacteria</taxon>
        <taxon>Pseudomonadati</taxon>
        <taxon>Pseudomonadota</taxon>
        <taxon>Gammaproteobacteria</taxon>
        <taxon>SAR86 cluster</taxon>
    </lineage>
</organism>
<evidence type="ECO:0000256" key="1">
    <source>
        <dbReference type="SAM" id="MobiDB-lite"/>
    </source>
</evidence>
<protein>
    <submittedName>
        <fullName evidence="2">Uncharacterized protein</fullName>
    </submittedName>
</protein>
<reference evidence="3" key="1">
    <citation type="submission" date="2017-08" db="EMBL/GenBank/DDBJ databases">
        <title>A dynamic microbial community with high functional redundancy inhabits the cold, oxic subseafloor aquifer.</title>
        <authorList>
            <person name="Tully B.J."/>
            <person name="Wheat C.G."/>
            <person name="Glazer B.T."/>
            <person name="Huber J.A."/>
        </authorList>
    </citation>
    <scope>NUCLEOTIDE SEQUENCE [LARGE SCALE GENOMIC DNA]</scope>
</reference>
<dbReference type="EMBL" id="NVUL01000017">
    <property type="protein sequence ID" value="PCI79419.1"/>
    <property type="molecule type" value="Genomic_DNA"/>
</dbReference>
<accession>A0A2A4XB96</accession>
<dbReference type="AlphaFoldDB" id="A0A2A4XB96"/>
<feature type="compositionally biased region" description="Polar residues" evidence="1">
    <location>
        <begin position="101"/>
        <end position="113"/>
    </location>
</feature>
<gene>
    <name evidence="2" type="ORF">COB20_04690</name>
</gene>
<dbReference type="Proteomes" id="UP000218767">
    <property type="component" value="Unassembled WGS sequence"/>
</dbReference>
<evidence type="ECO:0000313" key="2">
    <source>
        <dbReference type="EMBL" id="PCI79419.1"/>
    </source>
</evidence>
<evidence type="ECO:0000313" key="3">
    <source>
        <dbReference type="Proteomes" id="UP000218767"/>
    </source>
</evidence>
<sequence length="336" mass="37365">MKFKPLLGFGVLLASVVWLAIQNQRSQHLDLAMTDQRQLQELYESNAQQRLQFESEISDLKEQLASAAYQLTNLSSTLQETRLQVDPNYAALLQQARDEVAQQTRQRRPSTAGTAFDSFTDPENARARANESMPRLYDSYLNALGIPGTERQRIMETMVAFGAQRYQMLGELLAGSMSRDQAINLFGADALSENLQNSLTATQQDDLRQYNQLLQQDTLREVYRQSLRNTGTALDGAIQEQVIEALIGEVLSAENNWGALVAEDGSMRSAHNGKLVALDRARDILEPDLTTQQLDHLDRFIDAQSSGIDVILEASSDGSGRVSITQARIGVEDLSQ</sequence>
<name>A0A2A4XB96_9GAMM</name>
<comment type="caution">
    <text evidence="2">The sequence shown here is derived from an EMBL/GenBank/DDBJ whole genome shotgun (WGS) entry which is preliminary data.</text>
</comment>
<feature type="region of interest" description="Disordered" evidence="1">
    <location>
        <begin position="100"/>
        <end position="120"/>
    </location>
</feature>